<reference evidence="2 3" key="1">
    <citation type="journal article" date="2014" name="Appl. Environ. Microbiol.">
        <title>Insights into the Microbial Degradation of Rubber and Gutta-Percha by Analysis of the Complete Genome of Nocardia nova SH22a.</title>
        <authorList>
            <person name="Luo Q."/>
            <person name="Hiessl S."/>
            <person name="Poehlein A."/>
            <person name="Daniel R."/>
            <person name="Steinbuchel A."/>
        </authorList>
    </citation>
    <scope>NUCLEOTIDE SEQUENCE [LARGE SCALE GENOMIC DNA]</scope>
    <source>
        <strain evidence="2">SH22a</strain>
    </source>
</reference>
<organism evidence="2 3">
    <name type="scientific">Nocardia nova SH22a</name>
    <dbReference type="NCBI Taxonomy" id="1415166"/>
    <lineage>
        <taxon>Bacteria</taxon>
        <taxon>Bacillati</taxon>
        <taxon>Actinomycetota</taxon>
        <taxon>Actinomycetes</taxon>
        <taxon>Mycobacteriales</taxon>
        <taxon>Nocardiaceae</taxon>
        <taxon>Nocardia</taxon>
    </lineage>
</organism>
<feature type="region of interest" description="Disordered" evidence="1">
    <location>
        <begin position="52"/>
        <end position="81"/>
    </location>
</feature>
<keyword evidence="3" id="KW-1185">Reference proteome</keyword>
<dbReference type="Proteomes" id="UP000019150">
    <property type="component" value="Chromosome"/>
</dbReference>
<evidence type="ECO:0000313" key="2">
    <source>
        <dbReference type="EMBL" id="AHH20806.1"/>
    </source>
</evidence>
<name>W5TUC9_9NOCA</name>
<dbReference type="AlphaFoldDB" id="W5TUC9"/>
<gene>
    <name evidence="2" type="ORF">NONO_c60300</name>
</gene>
<protein>
    <submittedName>
        <fullName evidence="2">Uncharacterized protein</fullName>
    </submittedName>
</protein>
<proteinExistence type="predicted"/>
<accession>W5TUC9</accession>
<dbReference type="PATRIC" id="fig|1415166.3.peg.6204"/>
<dbReference type="OrthoDB" id="4764338at2"/>
<sequence>MSEIEPSEVIQAVESYVGRELRDAAQYSNREPFDQSGIWSLHQLARDIYARGVDDGTRQEAERQRHQQNRDRQAAKDARDV</sequence>
<dbReference type="HOGENOM" id="CLU_2570389_0_0_11"/>
<dbReference type="STRING" id="1415166.NONO_c60300"/>
<evidence type="ECO:0000256" key="1">
    <source>
        <dbReference type="SAM" id="MobiDB-lite"/>
    </source>
</evidence>
<dbReference type="KEGG" id="nno:NONO_c60300"/>
<dbReference type="RefSeq" id="WP_025352149.1">
    <property type="nucleotide sequence ID" value="NZ_CP006850.1"/>
</dbReference>
<evidence type="ECO:0000313" key="3">
    <source>
        <dbReference type="Proteomes" id="UP000019150"/>
    </source>
</evidence>
<dbReference type="EMBL" id="CP006850">
    <property type="protein sequence ID" value="AHH20806.1"/>
    <property type="molecule type" value="Genomic_DNA"/>
</dbReference>